<organism evidence="1 2">
    <name type="scientific">Candidatus Magasanikbacteria bacterium GW2011_GWA2_50_22</name>
    <dbReference type="NCBI Taxonomy" id="1619043"/>
    <lineage>
        <taxon>Bacteria</taxon>
        <taxon>Candidatus Magasanikiibacteriota</taxon>
    </lineage>
</organism>
<reference evidence="1 2" key="1">
    <citation type="journal article" date="2015" name="Nature">
        <title>rRNA introns, odd ribosomes, and small enigmatic genomes across a large radiation of phyla.</title>
        <authorList>
            <person name="Brown C.T."/>
            <person name="Hug L.A."/>
            <person name="Thomas B.C."/>
            <person name="Sharon I."/>
            <person name="Castelle C.J."/>
            <person name="Singh A."/>
            <person name="Wilkins M.J."/>
            <person name="Williams K.H."/>
            <person name="Banfield J.F."/>
        </authorList>
    </citation>
    <scope>NUCLEOTIDE SEQUENCE [LARGE SCALE GENOMIC DNA]</scope>
</reference>
<sequence>MPSDTPVLTVLDPANAAAAAARILGIKDDGVRMKVKQKIRVVRKSFE</sequence>
<dbReference type="EMBL" id="LCQN01000005">
    <property type="protein sequence ID" value="KKW17341.1"/>
    <property type="molecule type" value="Genomic_DNA"/>
</dbReference>
<evidence type="ECO:0000313" key="1">
    <source>
        <dbReference type="EMBL" id="KKW17341.1"/>
    </source>
</evidence>
<dbReference type="Proteomes" id="UP000033982">
    <property type="component" value="Unassembled WGS sequence"/>
</dbReference>
<evidence type="ECO:0000313" key="2">
    <source>
        <dbReference type="Proteomes" id="UP000033982"/>
    </source>
</evidence>
<proteinExistence type="predicted"/>
<name>A0A0G1WEW8_9BACT</name>
<dbReference type="Gene3D" id="3.40.50.1970">
    <property type="match status" value="1"/>
</dbReference>
<dbReference type="AlphaFoldDB" id="A0A0G1WEW8"/>
<protein>
    <submittedName>
        <fullName evidence="1">Uncharacterized protein</fullName>
    </submittedName>
</protein>
<comment type="caution">
    <text evidence="1">The sequence shown here is derived from an EMBL/GenBank/DDBJ whole genome shotgun (WGS) entry which is preliminary data.</text>
</comment>
<accession>A0A0G1WEW8</accession>
<gene>
    <name evidence="1" type="ORF">UY58_C0005G0014</name>
</gene>